<dbReference type="AlphaFoldDB" id="A0A4Q2S8K0"/>
<dbReference type="Proteomes" id="UP000293291">
    <property type="component" value="Unassembled WGS sequence"/>
</dbReference>
<dbReference type="EMBL" id="SDWU01000017">
    <property type="protein sequence ID" value="RYB99861.1"/>
    <property type="molecule type" value="Genomic_DNA"/>
</dbReference>
<feature type="chain" id="PRO_5038555025" description="Ig-like domain-containing protein" evidence="2">
    <location>
        <begin position="21"/>
        <end position="566"/>
    </location>
</feature>
<protein>
    <recommendedName>
        <fullName evidence="5">Ig-like domain-containing protein</fullName>
    </recommendedName>
</protein>
<dbReference type="RefSeq" id="WP_129456054.1">
    <property type="nucleotide sequence ID" value="NZ_JACXYX010000017.1"/>
</dbReference>
<feature type="region of interest" description="Disordered" evidence="1">
    <location>
        <begin position="431"/>
        <end position="480"/>
    </location>
</feature>
<evidence type="ECO:0000256" key="2">
    <source>
        <dbReference type="SAM" id="SignalP"/>
    </source>
</evidence>
<name>A0A4Q2S8K0_9ACTN</name>
<evidence type="ECO:0008006" key="5">
    <source>
        <dbReference type="Google" id="ProtNLM"/>
    </source>
</evidence>
<feature type="compositionally biased region" description="Pro residues" evidence="1">
    <location>
        <begin position="446"/>
        <end position="463"/>
    </location>
</feature>
<organism evidence="3 4">
    <name type="scientific">Nocardioides ganghwensis</name>
    <dbReference type="NCBI Taxonomy" id="252230"/>
    <lineage>
        <taxon>Bacteria</taxon>
        <taxon>Bacillati</taxon>
        <taxon>Actinomycetota</taxon>
        <taxon>Actinomycetes</taxon>
        <taxon>Propionibacteriales</taxon>
        <taxon>Nocardioidaceae</taxon>
        <taxon>Nocardioides</taxon>
    </lineage>
</organism>
<dbReference type="OrthoDB" id="5243203at2"/>
<reference evidence="3 4" key="1">
    <citation type="submission" date="2019-01" db="EMBL/GenBank/DDBJ databases">
        <title>Novel species of Nocardioides.</title>
        <authorList>
            <person name="Liu Q."/>
            <person name="Xin Y.-H."/>
        </authorList>
    </citation>
    <scope>NUCLEOTIDE SEQUENCE [LARGE SCALE GENOMIC DNA]</scope>
    <source>
        <strain evidence="3 4">CGMCC 4.6875</strain>
    </source>
</reference>
<evidence type="ECO:0000313" key="3">
    <source>
        <dbReference type="EMBL" id="RYB99861.1"/>
    </source>
</evidence>
<evidence type="ECO:0000256" key="1">
    <source>
        <dbReference type="SAM" id="MobiDB-lite"/>
    </source>
</evidence>
<feature type="signal peptide" evidence="2">
    <location>
        <begin position="1"/>
        <end position="20"/>
    </location>
</feature>
<accession>A0A4Q2S8K0</accession>
<sequence length="566" mass="58330">MGSHRTSLLAVAGTAMSVLAAAALAHVTTGPVRAEPASGLTGWVDVPDAATVIGADASPARTTLAVLYTVPNAVSPGIRETWLLMRTGGAWGSPALISDPTRDSYQQHLDVGADGAVEVVWGEDVPGTTNDHMVVRRATGTGLGPRREIPVEPFDNPLVANGQDRTVVAWDQYDGGSFLRVKAAIDTGSGFGAPETVTGTSAAWDGNTRLGDVSADAGIHVVMQRDTSGNRHAAWATRNLDGTWTRVEELPETYTATSDVLPRVVVDPSSGDALLLHNHRVGDVLHHKATVFEADPMAVGPADERLTAAVDLGPTGGRSSRGAVLDGTTLVGVLGTALASVAAAQGVAGATLRSPAAAQCADHTWVLTEGLQFVCLVRSDPAGSWAQLWSGDGALLGEVTPGAGATKVSLGIIDATVPVLLVTETTGASPAPKALLHVGTSTPGSSPDPTPEPTPVPPLPVPPSTTTTLSTPTPAPTRFSPVTAARVKGKARVGTTLRALAGTWSPAPTRTTYRWLADGKKIRKATRARLKVTSGLRGKRLQVRITLAASGVTSRTVTVKVAGRMR</sequence>
<keyword evidence="2" id="KW-0732">Signal</keyword>
<dbReference type="Gene3D" id="2.60.40.2700">
    <property type="match status" value="1"/>
</dbReference>
<comment type="caution">
    <text evidence="3">The sequence shown here is derived from an EMBL/GenBank/DDBJ whole genome shotgun (WGS) entry which is preliminary data.</text>
</comment>
<gene>
    <name evidence="3" type="ORF">EUA07_15330</name>
</gene>
<keyword evidence="4" id="KW-1185">Reference proteome</keyword>
<evidence type="ECO:0000313" key="4">
    <source>
        <dbReference type="Proteomes" id="UP000293291"/>
    </source>
</evidence>
<proteinExistence type="predicted"/>